<dbReference type="SUPFAM" id="SSF74853">
    <property type="entry name" value="Lamin A/C globular tail domain"/>
    <property type="match status" value="1"/>
</dbReference>
<dbReference type="InterPro" id="IPR001322">
    <property type="entry name" value="Lamin_tail_dom"/>
</dbReference>
<organism evidence="2 3">
    <name type="scientific">Actinocorallia aurantiaca</name>
    <dbReference type="NCBI Taxonomy" id="46204"/>
    <lineage>
        <taxon>Bacteria</taxon>
        <taxon>Bacillati</taxon>
        <taxon>Actinomycetota</taxon>
        <taxon>Actinomycetes</taxon>
        <taxon>Streptosporangiales</taxon>
        <taxon>Thermomonosporaceae</taxon>
        <taxon>Actinocorallia</taxon>
    </lineage>
</organism>
<feature type="domain" description="LTD" evidence="1">
    <location>
        <begin position="20"/>
        <end position="144"/>
    </location>
</feature>
<protein>
    <submittedName>
        <fullName evidence="2">Lamin tail domain-containing protein</fullName>
    </submittedName>
</protein>
<proteinExistence type="predicted"/>
<dbReference type="RefSeq" id="WP_344455644.1">
    <property type="nucleotide sequence ID" value="NZ_BAAATZ010000030.1"/>
</dbReference>
<evidence type="ECO:0000313" key="2">
    <source>
        <dbReference type="EMBL" id="GAA2735729.1"/>
    </source>
</evidence>
<reference evidence="3" key="1">
    <citation type="journal article" date="2019" name="Int. J. Syst. Evol. Microbiol.">
        <title>The Global Catalogue of Microorganisms (GCM) 10K type strain sequencing project: providing services to taxonomists for standard genome sequencing and annotation.</title>
        <authorList>
            <consortium name="The Broad Institute Genomics Platform"/>
            <consortium name="The Broad Institute Genome Sequencing Center for Infectious Disease"/>
            <person name="Wu L."/>
            <person name="Ma J."/>
        </authorList>
    </citation>
    <scope>NUCLEOTIDE SEQUENCE [LARGE SCALE GENOMIC DNA]</scope>
    <source>
        <strain evidence="3">JCM 8201</strain>
    </source>
</reference>
<dbReference type="InterPro" id="IPR036415">
    <property type="entry name" value="Lamin_tail_dom_sf"/>
</dbReference>
<gene>
    <name evidence="2" type="ORF">GCM10010439_61240</name>
</gene>
<keyword evidence="3" id="KW-1185">Reference proteome</keyword>
<dbReference type="Proteomes" id="UP001501842">
    <property type="component" value="Unassembled WGS sequence"/>
</dbReference>
<name>A0ABP6H2E4_9ACTN</name>
<accession>A0ABP6H2E4</accession>
<comment type="caution">
    <text evidence="2">The sequence shown here is derived from an EMBL/GenBank/DDBJ whole genome shotgun (WGS) entry which is preliminary data.</text>
</comment>
<sequence>MNAVPFFLTAFIVIGLLAPEKGASPSPSSPGVRIERIRFDAPGVDDRTNRSLNGEWVEVGNRSGKTRNLRGWRLRGADGQTYVFKDLRLGPGRTVRVHTGPGRDGRGHLYWHRGTHAWRNSGSTVRLSSPAGRADSCGWRSRGTVKRC</sequence>
<dbReference type="Gene3D" id="2.60.40.1260">
    <property type="entry name" value="Lamin Tail domain"/>
    <property type="match status" value="1"/>
</dbReference>
<dbReference type="EMBL" id="BAAATZ010000030">
    <property type="protein sequence ID" value="GAA2735729.1"/>
    <property type="molecule type" value="Genomic_DNA"/>
</dbReference>
<evidence type="ECO:0000313" key="3">
    <source>
        <dbReference type="Proteomes" id="UP001501842"/>
    </source>
</evidence>
<dbReference type="Pfam" id="PF00932">
    <property type="entry name" value="LTD"/>
    <property type="match status" value="1"/>
</dbReference>
<evidence type="ECO:0000259" key="1">
    <source>
        <dbReference type="PROSITE" id="PS51841"/>
    </source>
</evidence>
<dbReference type="PROSITE" id="PS51841">
    <property type="entry name" value="LTD"/>
    <property type="match status" value="1"/>
</dbReference>